<evidence type="ECO:0000259" key="1">
    <source>
        <dbReference type="Pfam" id="PF00078"/>
    </source>
</evidence>
<feature type="domain" description="Reverse transcriptase" evidence="1">
    <location>
        <begin position="247"/>
        <end position="370"/>
    </location>
</feature>
<comment type="caution">
    <text evidence="3">The sequence shown here is derived from an EMBL/GenBank/DDBJ whole genome shotgun (WGS) entry which is preliminary data.</text>
</comment>
<gene>
    <name evidence="3" type="ORF">CCACVL1_11020</name>
</gene>
<dbReference type="EMBL" id="AWWV01009779">
    <property type="protein sequence ID" value="OMO84064.1"/>
    <property type="molecule type" value="Genomic_DNA"/>
</dbReference>
<evidence type="ECO:0000313" key="4">
    <source>
        <dbReference type="Proteomes" id="UP000188268"/>
    </source>
</evidence>
<keyword evidence="4" id="KW-1185">Reference proteome</keyword>
<dbReference type="Pfam" id="PF13966">
    <property type="entry name" value="zf-RVT"/>
    <property type="match status" value="1"/>
</dbReference>
<dbReference type="STRING" id="210143.A0A1R3IN92"/>
<dbReference type="PANTHER" id="PTHR33116">
    <property type="entry name" value="REVERSE TRANSCRIPTASE ZINC-BINDING DOMAIN-CONTAINING PROTEIN-RELATED-RELATED"/>
    <property type="match status" value="1"/>
</dbReference>
<proteinExistence type="predicted"/>
<dbReference type="Pfam" id="PF00078">
    <property type="entry name" value="RVT_1"/>
    <property type="match status" value="1"/>
</dbReference>
<evidence type="ECO:0000259" key="2">
    <source>
        <dbReference type="Pfam" id="PF13966"/>
    </source>
</evidence>
<dbReference type="AlphaFoldDB" id="A0A1R3IN92"/>
<dbReference type="InterPro" id="IPR036691">
    <property type="entry name" value="Endo/exonu/phosph_ase_sf"/>
</dbReference>
<keyword evidence="3" id="KW-0808">Transferase</keyword>
<dbReference type="InterPro" id="IPR000477">
    <property type="entry name" value="RT_dom"/>
</dbReference>
<feature type="domain" description="Reverse transcriptase zinc-binding" evidence="2">
    <location>
        <begin position="660"/>
        <end position="751"/>
    </location>
</feature>
<dbReference type="InterPro" id="IPR026960">
    <property type="entry name" value="RVT-Znf"/>
</dbReference>
<dbReference type="OMA" id="CERINGN"/>
<keyword evidence="3" id="KW-0695">RNA-directed DNA polymerase</keyword>
<keyword evidence="3" id="KW-0548">Nucleotidyltransferase</keyword>
<protein>
    <submittedName>
        <fullName evidence="3">Reverse transcriptase</fullName>
    </submittedName>
</protein>
<reference evidence="3 4" key="1">
    <citation type="submission" date="2013-09" db="EMBL/GenBank/DDBJ databases">
        <title>Corchorus capsularis genome sequencing.</title>
        <authorList>
            <person name="Alam M."/>
            <person name="Haque M.S."/>
            <person name="Islam M.S."/>
            <person name="Emdad E.M."/>
            <person name="Islam M.M."/>
            <person name="Ahmed B."/>
            <person name="Halim A."/>
            <person name="Hossen Q.M.M."/>
            <person name="Hossain M.Z."/>
            <person name="Ahmed R."/>
            <person name="Khan M.M."/>
            <person name="Islam R."/>
            <person name="Rashid M.M."/>
            <person name="Khan S.A."/>
            <person name="Rahman M.S."/>
            <person name="Alam M."/>
        </authorList>
    </citation>
    <scope>NUCLEOTIDE SEQUENCE [LARGE SCALE GENOMIC DNA]</scope>
    <source>
        <strain evidence="4">cv. CVL-1</strain>
        <tissue evidence="3">Whole seedling</tissue>
    </source>
</reference>
<dbReference type="GO" id="GO:0003964">
    <property type="term" value="F:RNA-directed DNA polymerase activity"/>
    <property type="evidence" value="ECO:0007669"/>
    <property type="project" value="UniProtKB-KW"/>
</dbReference>
<organism evidence="3 4">
    <name type="scientific">Corchorus capsularis</name>
    <name type="common">Jute</name>
    <dbReference type="NCBI Taxonomy" id="210143"/>
    <lineage>
        <taxon>Eukaryota</taxon>
        <taxon>Viridiplantae</taxon>
        <taxon>Streptophyta</taxon>
        <taxon>Embryophyta</taxon>
        <taxon>Tracheophyta</taxon>
        <taxon>Spermatophyta</taxon>
        <taxon>Magnoliopsida</taxon>
        <taxon>eudicotyledons</taxon>
        <taxon>Gunneridae</taxon>
        <taxon>Pentapetalae</taxon>
        <taxon>rosids</taxon>
        <taxon>malvids</taxon>
        <taxon>Malvales</taxon>
        <taxon>Malvaceae</taxon>
        <taxon>Grewioideae</taxon>
        <taxon>Apeibeae</taxon>
        <taxon>Corchorus</taxon>
    </lineage>
</organism>
<accession>A0A1R3IN92</accession>
<dbReference type="Proteomes" id="UP000188268">
    <property type="component" value="Unassembled WGS sequence"/>
</dbReference>
<name>A0A1R3IN92_COCAP</name>
<dbReference type="Gramene" id="OMO84064">
    <property type="protein sequence ID" value="OMO84064"/>
    <property type="gene ID" value="CCACVL1_11020"/>
</dbReference>
<sequence>MDYYGRLQPELKSKGLHFTWSNRREEHVNTWERLDRAFANPEWFEIFEDDFVENLPITVSDHSPLILQLDKKSEFRKRPYRFEIMRTTHPQCQNRKKRLESELAAVQSNPFAPGNVTKEKELRKDMELVLEQEQLLWLQKSRANWYVKGERNTRFFHVSTKKRRARNRILRIKRKDGRYFEEPGDIEKAFLDHFKDIFSSHNDASMEQIQDVLENLSIPALSEDHIEILNRPFKEDEEMNRTLITLIPKKKTPEEVFDFRPINLCNTTYKLISKMMVNRLKLILNEVISPFQSAFIKGRNISDNIILGSELLDTIMKKKKGKDYLAALKLDMNKAYDRISWTFIEVVLQKMNFPPQWIQFVKQCERINGNKSDLLLSPNCPKNKRRWFKGILGYNLVNKPGRYLGMDMGLLRKRIVFFQEVIDKLNSRLQGWKSKLLSSGGRLTLVKSTLASMPNYLLSTFKAPANVCNKMDRTIRNFWWGHDDHKRKMHLKSWDFVCRPKSVGGLGIRKTEDMNRAFLSKQAWKIITELDALTSKQLRSKYCRKWDFEVVQAKQGDTWIWKSILEGRDVCLKGLDVQIRQGDKVYIQDGRIRKNHELQQGNGNAIPVKSLLCLREHKWQEWLAQGLLEPEDLNELIHKEASFYEGEDRFVWKFDKRGKFSVRAAYDLISKENHGGEWDYSKETEWKTLWKLKVPYKLVIFLWKICNNCLPVRAELKRRGFNIDDRCNLCHEGMETIDHLFWHCPFAKAIWFSSSLGLRTEAFVEVNIGQWILQWLRNSDCLMDGNNWFTLEWVLALWFIWVQRNESFFKGVQPDANAKRKRINGYAAKITEAFKREKETQQKERRSETHRGNDIIQGVPFLGENHWLIFWEIDKKPGNNWFGTSMIARNYQGETMVIAKSFKAANKSVARLLLVRLSLKRLNEAGANVLWCRSNRNNWKAAVQGLTFVNW</sequence>
<dbReference type="OrthoDB" id="999775at2759"/>
<dbReference type="PANTHER" id="PTHR33116:SF78">
    <property type="entry name" value="OS12G0587133 PROTEIN"/>
    <property type="match status" value="1"/>
</dbReference>
<dbReference type="CDD" id="cd01650">
    <property type="entry name" value="RT_nLTR_like"/>
    <property type="match status" value="1"/>
</dbReference>
<dbReference type="SUPFAM" id="SSF56219">
    <property type="entry name" value="DNase I-like"/>
    <property type="match status" value="1"/>
</dbReference>
<dbReference type="Gene3D" id="3.60.10.10">
    <property type="entry name" value="Endonuclease/exonuclease/phosphatase"/>
    <property type="match status" value="1"/>
</dbReference>
<evidence type="ECO:0000313" key="3">
    <source>
        <dbReference type="EMBL" id="OMO84064.1"/>
    </source>
</evidence>